<comment type="caution">
    <text evidence="2">The sequence shown here is derived from an EMBL/GenBank/DDBJ whole genome shotgun (WGS) entry which is preliminary data.</text>
</comment>
<dbReference type="Proteomes" id="UP000689195">
    <property type="component" value="Unassembled WGS sequence"/>
</dbReference>
<keyword evidence="1" id="KW-0472">Membrane</keyword>
<keyword evidence="3" id="KW-1185">Reference proteome</keyword>
<evidence type="ECO:0000313" key="3">
    <source>
        <dbReference type="Proteomes" id="UP000689195"/>
    </source>
</evidence>
<gene>
    <name evidence="2" type="ORF">PPENT_87.1.T1220174</name>
</gene>
<sequence length="83" mass="10242">MYLKTYQKGILSKLLYNDFQIIIYIDTILIQFSSLYSFLNQQCIQNFYFQQNQLSFLYLLYRIIVLTGKFYEQNNYYPNKLIY</sequence>
<accession>A0A8S1XGA2</accession>
<evidence type="ECO:0000256" key="1">
    <source>
        <dbReference type="SAM" id="Phobius"/>
    </source>
</evidence>
<keyword evidence="1" id="KW-0812">Transmembrane</keyword>
<reference evidence="2" key="1">
    <citation type="submission" date="2021-01" db="EMBL/GenBank/DDBJ databases">
        <authorList>
            <consortium name="Genoscope - CEA"/>
            <person name="William W."/>
        </authorList>
    </citation>
    <scope>NUCLEOTIDE SEQUENCE</scope>
</reference>
<proteinExistence type="predicted"/>
<protein>
    <recommendedName>
        <fullName evidence="4">Transmembrane protein</fullName>
    </recommendedName>
</protein>
<feature type="transmembrane region" description="Helical" evidence="1">
    <location>
        <begin position="21"/>
        <end position="39"/>
    </location>
</feature>
<keyword evidence="1" id="KW-1133">Transmembrane helix</keyword>
<evidence type="ECO:0000313" key="2">
    <source>
        <dbReference type="EMBL" id="CAD8199839.1"/>
    </source>
</evidence>
<dbReference type="AlphaFoldDB" id="A0A8S1XGA2"/>
<name>A0A8S1XGA2_9CILI</name>
<organism evidence="2 3">
    <name type="scientific">Paramecium pentaurelia</name>
    <dbReference type="NCBI Taxonomy" id="43138"/>
    <lineage>
        <taxon>Eukaryota</taxon>
        <taxon>Sar</taxon>
        <taxon>Alveolata</taxon>
        <taxon>Ciliophora</taxon>
        <taxon>Intramacronucleata</taxon>
        <taxon>Oligohymenophorea</taxon>
        <taxon>Peniculida</taxon>
        <taxon>Parameciidae</taxon>
        <taxon>Paramecium</taxon>
    </lineage>
</organism>
<evidence type="ECO:0008006" key="4">
    <source>
        <dbReference type="Google" id="ProtNLM"/>
    </source>
</evidence>
<dbReference type="EMBL" id="CAJJDO010000122">
    <property type="protein sequence ID" value="CAD8199839.1"/>
    <property type="molecule type" value="Genomic_DNA"/>
</dbReference>